<dbReference type="NCBIfam" id="NF003651">
    <property type="entry name" value="PRK05286.2-4"/>
    <property type="match status" value="1"/>
</dbReference>
<sequence length="385" mass="42485">MVDWYQQLARPLLFYGVQIDPEWLHQRTLELLKGAAQPAATQQPRLYRQLQGWLSQRCRYEDARLAQSLWGLTFANPLGLAAGFDKDGLAAPAWSMLGFGYAELGTVTYHTQPGNPKPRLFRLPRDRAAINRMGFNNEGAAQLATRLQHYWQQQASPIPIGINLGKSKVTPLEHAVEDYVESFRLLKTLGDYFVVNVSSPNTPGLRSLQASESLGPILAALQAENTGAKPLLVKIAPDLEWEAIAEVLALAQEHHLAGMIATNTTIQRSGLKTDRILQTGNRVTEEPGGLSGAPLRQRATEVIRFLHQKSQGQMPIIGVGGIFTAEDAWEKLNAGASLLQVYTGWIYGGPEMVRRVLMGLTQQLDHHQLSTLSEAIGQNLPFIAD</sequence>
<dbReference type="SUPFAM" id="SSF51395">
    <property type="entry name" value="FMN-linked oxidoreductases"/>
    <property type="match status" value="1"/>
</dbReference>
<dbReference type="PROSITE" id="PS00911">
    <property type="entry name" value="DHODEHASE_1"/>
    <property type="match status" value="1"/>
</dbReference>
<dbReference type="GO" id="GO:0044205">
    <property type="term" value="P:'de novo' UMP biosynthetic process"/>
    <property type="evidence" value="ECO:0007669"/>
    <property type="project" value="UniProtKB-UniRule"/>
</dbReference>
<comment type="subunit">
    <text evidence="11">Monomer.</text>
</comment>
<dbReference type="InterPro" id="IPR005720">
    <property type="entry name" value="Dihydroorotate_DH_cat"/>
</dbReference>
<evidence type="ECO:0000256" key="2">
    <source>
        <dbReference type="ARBA" id="ARBA00004370"/>
    </source>
</evidence>
<dbReference type="InterPro" id="IPR001295">
    <property type="entry name" value="Dihydroorotate_DH_CS"/>
</dbReference>
<dbReference type="GO" id="GO:0005737">
    <property type="term" value="C:cytoplasm"/>
    <property type="evidence" value="ECO:0007669"/>
    <property type="project" value="InterPro"/>
</dbReference>
<dbReference type="CDD" id="cd04738">
    <property type="entry name" value="DHOD_2_like"/>
    <property type="match status" value="1"/>
</dbReference>
<comment type="pathway">
    <text evidence="3 11">Pyrimidine metabolism; UMP biosynthesis via de novo pathway; orotate from (S)-dihydroorotate (quinone route): step 1/1.</text>
</comment>
<keyword evidence="6 11" id="KW-0288">FMN</keyword>
<dbReference type="AlphaFoldDB" id="A0A0C1V5U1"/>
<dbReference type="GO" id="GO:0106430">
    <property type="term" value="F:dihydroorotate dehydrogenase (quinone) activity"/>
    <property type="evidence" value="ECO:0007669"/>
    <property type="project" value="UniProtKB-EC"/>
</dbReference>
<keyword evidence="8 11" id="KW-0560">Oxidoreductase</keyword>
<comment type="catalytic activity">
    <reaction evidence="10 11">
        <text>(S)-dihydroorotate + a quinone = orotate + a quinol</text>
        <dbReference type="Rhea" id="RHEA:30187"/>
        <dbReference type="ChEBI" id="CHEBI:24646"/>
        <dbReference type="ChEBI" id="CHEBI:30839"/>
        <dbReference type="ChEBI" id="CHEBI:30864"/>
        <dbReference type="ChEBI" id="CHEBI:132124"/>
        <dbReference type="EC" id="1.3.5.2"/>
    </reaction>
</comment>
<dbReference type="HAMAP" id="MF_00225">
    <property type="entry name" value="DHO_dh_type2"/>
    <property type="match status" value="1"/>
</dbReference>
<evidence type="ECO:0000256" key="8">
    <source>
        <dbReference type="ARBA" id="ARBA00023002"/>
    </source>
</evidence>
<name>A0A0C1V5U1_9CYAN</name>
<evidence type="ECO:0000256" key="3">
    <source>
        <dbReference type="ARBA" id="ARBA00005161"/>
    </source>
</evidence>
<dbReference type="InterPro" id="IPR013785">
    <property type="entry name" value="Aldolase_TIM"/>
</dbReference>
<dbReference type="UniPathway" id="UPA00070">
    <property type="reaction ID" value="UER00946"/>
</dbReference>
<feature type="binding site" evidence="11">
    <location>
        <position position="321"/>
    </location>
    <ligand>
        <name>FMN</name>
        <dbReference type="ChEBI" id="CHEBI:58210"/>
    </ligand>
</feature>
<dbReference type="PROSITE" id="PS00912">
    <property type="entry name" value="DHODEHASE_2"/>
    <property type="match status" value="1"/>
</dbReference>
<feature type="binding site" evidence="11">
    <location>
        <position position="106"/>
    </location>
    <ligand>
        <name>FMN</name>
        <dbReference type="ChEBI" id="CHEBI:58210"/>
    </ligand>
</feature>
<feature type="domain" description="Dihydroorotate dehydrogenase catalytic" evidence="12">
    <location>
        <begin position="65"/>
        <end position="364"/>
    </location>
</feature>
<dbReference type="GO" id="GO:0006207">
    <property type="term" value="P:'de novo' pyrimidine nucleobase biosynthetic process"/>
    <property type="evidence" value="ECO:0007669"/>
    <property type="project" value="UniProtKB-UniRule"/>
</dbReference>
<dbReference type="EMBL" id="JTHE02000003">
    <property type="protein sequence ID" value="NEV67501.1"/>
    <property type="molecule type" value="Genomic_DNA"/>
</dbReference>
<reference evidence="13" key="2">
    <citation type="journal article" date="2015" name="Genome Announc.">
        <title>Draft Genome Sequence of Filamentous Marine Cyanobacterium Lyngbya confervoides Strain BDU141951.</title>
        <authorList>
            <person name="Chandrababunaidu M.M."/>
            <person name="Sen D."/>
            <person name="Tripathy S."/>
        </authorList>
    </citation>
    <scope>NUCLEOTIDE SEQUENCE</scope>
    <source>
        <strain evidence="13">BDU141951</strain>
    </source>
</reference>
<comment type="subcellular location">
    <subcellularLocation>
        <location evidence="11">Cell membrane</location>
        <topology evidence="11">Peripheral membrane protein</topology>
    </subcellularLocation>
    <subcellularLocation>
        <location evidence="2">Membrane</location>
    </subcellularLocation>
</comment>
<evidence type="ECO:0000256" key="7">
    <source>
        <dbReference type="ARBA" id="ARBA00022975"/>
    </source>
</evidence>
<evidence type="ECO:0000256" key="11">
    <source>
        <dbReference type="HAMAP-Rule" id="MF_00225"/>
    </source>
</evidence>
<dbReference type="EC" id="1.3.5.2" evidence="11"/>
<feature type="binding site" evidence="11">
    <location>
        <begin position="82"/>
        <end position="86"/>
    </location>
    <ligand>
        <name>FMN</name>
        <dbReference type="ChEBI" id="CHEBI:58210"/>
    </ligand>
</feature>
<feature type="binding site" evidence="11">
    <location>
        <position position="234"/>
    </location>
    <ligand>
        <name>FMN</name>
        <dbReference type="ChEBI" id="CHEBI:58210"/>
    </ligand>
</feature>
<comment type="function">
    <text evidence="1 11">Catalyzes the conversion of dihydroorotate to orotate with quinone as electron acceptor.</text>
</comment>
<keyword evidence="9 11" id="KW-0472">Membrane</keyword>
<reference evidence="13" key="1">
    <citation type="submission" date="2014-11" db="EMBL/GenBank/DDBJ databases">
        <authorList>
            <person name="Malar M.C."/>
            <person name="Sen D."/>
            <person name="Tripathy S."/>
        </authorList>
    </citation>
    <scope>NUCLEOTIDE SEQUENCE</scope>
    <source>
        <strain evidence="13">BDU141951</strain>
    </source>
</reference>
<evidence type="ECO:0000313" key="13">
    <source>
        <dbReference type="EMBL" id="NEV67501.1"/>
    </source>
</evidence>
<dbReference type="Gene3D" id="3.20.20.70">
    <property type="entry name" value="Aldolase class I"/>
    <property type="match status" value="1"/>
</dbReference>
<feature type="binding site" evidence="11">
    <location>
        <position position="262"/>
    </location>
    <ligand>
        <name>FMN</name>
        <dbReference type="ChEBI" id="CHEBI:58210"/>
    </ligand>
</feature>
<feature type="binding site" evidence="11">
    <location>
        <position position="201"/>
    </location>
    <ligand>
        <name>substrate</name>
    </ligand>
</feature>
<proteinExistence type="inferred from homology"/>
<dbReference type="NCBIfam" id="NF003652">
    <property type="entry name" value="PRK05286.2-5"/>
    <property type="match status" value="1"/>
</dbReference>
<feature type="binding site" evidence="11">
    <location>
        <position position="196"/>
    </location>
    <ligand>
        <name>substrate</name>
    </ligand>
</feature>
<dbReference type="Pfam" id="PF01180">
    <property type="entry name" value="DHO_dh"/>
    <property type="match status" value="1"/>
</dbReference>
<feature type="binding site" evidence="11">
    <location>
        <position position="196"/>
    </location>
    <ligand>
        <name>FMN</name>
        <dbReference type="ChEBI" id="CHEBI:58210"/>
    </ligand>
</feature>
<dbReference type="InterPro" id="IPR050074">
    <property type="entry name" value="DHO_dehydrogenase"/>
</dbReference>
<dbReference type="InterPro" id="IPR005719">
    <property type="entry name" value="Dihydroorotate_DH_2"/>
</dbReference>
<dbReference type="PANTHER" id="PTHR48109">
    <property type="entry name" value="DIHYDROOROTATE DEHYDROGENASE (QUINONE), MITOCHONDRIAL-RELATED"/>
    <property type="match status" value="1"/>
</dbReference>
<evidence type="ECO:0000256" key="10">
    <source>
        <dbReference type="ARBA" id="ARBA00048639"/>
    </source>
</evidence>
<evidence type="ECO:0000256" key="6">
    <source>
        <dbReference type="ARBA" id="ARBA00022643"/>
    </source>
</evidence>
<keyword evidence="5 11" id="KW-0285">Flavoprotein</keyword>
<reference evidence="13" key="3">
    <citation type="submission" date="2020-02" db="EMBL/GenBank/DDBJ databases">
        <authorList>
            <person name="Sarangi A.N."/>
            <person name="Ghosh S."/>
            <person name="Mukherjee M."/>
            <person name="Tripathy S."/>
        </authorList>
    </citation>
    <scope>NUCLEOTIDE SEQUENCE</scope>
    <source>
        <strain evidence="13">BDU141951</strain>
    </source>
</reference>
<feature type="binding site" evidence="11">
    <location>
        <position position="292"/>
    </location>
    <ligand>
        <name>FMN</name>
        <dbReference type="ChEBI" id="CHEBI:58210"/>
    </ligand>
</feature>
<feature type="binding site" evidence="11">
    <location>
        <begin position="131"/>
        <end position="135"/>
    </location>
    <ligand>
        <name>substrate</name>
    </ligand>
</feature>
<evidence type="ECO:0000256" key="1">
    <source>
        <dbReference type="ARBA" id="ARBA00003125"/>
    </source>
</evidence>
<dbReference type="PANTHER" id="PTHR48109:SF4">
    <property type="entry name" value="DIHYDROOROTATE DEHYDROGENASE (QUINONE), MITOCHONDRIAL"/>
    <property type="match status" value="1"/>
</dbReference>
<feature type="binding site" evidence="11">
    <location>
        <position position="86"/>
    </location>
    <ligand>
        <name>substrate</name>
    </ligand>
</feature>
<organism evidence="13">
    <name type="scientific">Lyngbya confervoides BDU141951</name>
    <dbReference type="NCBI Taxonomy" id="1574623"/>
    <lineage>
        <taxon>Bacteria</taxon>
        <taxon>Bacillati</taxon>
        <taxon>Cyanobacteriota</taxon>
        <taxon>Cyanophyceae</taxon>
        <taxon>Oscillatoriophycideae</taxon>
        <taxon>Oscillatoriales</taxon>
        <taxon>Microcoleaceae</taxon>
        <taxon>Lyngbya</taxon>
    </lineage>
</organism>
<comment type="cofactor">
    <cofactor evidence="11">
        <name>FMN</name>
        <dbReference type="ChEBI" id="CHEBI:58210"/>
    </cofactor>
    <text evidence="11">Binds 1 FMN per subunit.</text>
</comment>
<protein>
    <recommendedName>
        <fullName evidence="11">Dihydroorotate dehydrogenase (quinone)</fullName>
        <ecNumber evidence="11">1.3.5.2</ecNumber>
    </recommendedName>
    <alternativeName>
        <fullName evidence="11">DHOdehase</fullName>
        <shortName evidence="11">DHOD</shortName>
        <shortName evidence="11">DHODase</shortName>
    </alternativeName>
    <alternativeName>
        <fullName evidence="11">Dihydroorotate oxidase</fullName>
    </alternativeName>
</protein>
<keyword evidence="7 11" id="KW-0665">Pyrimidine biosynthesis</keyword>
<dbReference type="NCBIfam" id="TIGR01036">
    <property type="entry name" value="pyrD_sub2"/>
    <property type="match status" value="1"/>
</dbReference>
<accession>A0A0C1V5U1</accession>
<comment type="caution">
    <text evidence="13">The sequence shown here is derived from an EMBL/GenBank/DDBJ whole genome shotgun (WGS) entry which is preliminary data.</text>
</comment>
<feature type="active site" description="Nucleophile" evidence="11">
    <location>
        <position position="199"/>
    </location>
</feature>
<feature type="binding site" evidence="11">
    <location>
        <position position="163"/>
    </location>
    <ligand>
        <name>FMN</name>
        <dbReference type="ChEBI" id="CHEBI:58210"/>
    </ligand>
</feature>
<comment type="similarity">
    <text evidence="4 11">Belongs to the dihydroorotate dehydrogenase family. Type 2 subfamily.</text>
</comment>
<gene>
    <name evidence="11" type="primary">pyrD</name>
    <name evidence="13" type="ORF">QQ91_010270</name>
</gene>
<keyword evidence="11" id="KW-1003">Cell membrane</keyword>
<feature type="binding site" evidence="11">
    <location>
        <begin position="342"/>
        <end position="343"/>
    </location>
    <ligand>
        <name>FMN</name>
        <dbReference type="ChEBI" id="CHEBI:58210"/>
    </ligand>
</feature>
<dbReference type="GO" id="GO:0005886">
    <property type="term" value="C:plasma membrane"/>
    <property type="evidence" value="ECO:0007669"/>
    <property type="project" value="UniProtKB-SubCell"/>
</dbReference>
<evidence type="ECO:0000256" key="9">
    <source>
        <dbReference type="ARBA" id="ARBA00023136"/>
    </source>
</evidence>
<feature type="binding site" evidence="11">
    <location>
        <begin position="263"/>
        <end position="264"/>
    </location>
    <ligand>
        <name>substrate</name>
    </ligand>
</feature>
<evidence type="ECO:0000259" key="12">
    <source>
        <dbReference type="Pfam" id="PF01180"/>
    </source>
</evidence>
<evidence type="ECO:0000256" key="5">
    <source>
        <dbReference type="ARBA" id="ARBA00022630"/>
    </source>
</evidence>
<evidence type="ECO:0000256" key="4">
    <source>
        <dbReference type="ARBA" id="ARBA00005359"/>
    </source>
</evidence>